<evidence type="ECO:0000313" key="2">
    <source>
        <dbReference type="EMBL" id="TCD70382.1"/>
    </source>
</evidence>
<organism evidence="2 3">
    <name type="scientific">Steccherinum ochraceum</name>
    <dbReference type="NCBI Taxonomy" id="92696"/>
    <lineage>
        <taxon>Eukaryota</taxon>
        <taxon>Fungi</taxon>
        <taxon>Dikarya</taxon>
        <taxon>Basidiomycota</taxon>
        <taxon>Agaricomycotina</taxon>
        <taxon>Agaricomycetes</taxon>
        <taxon>Polyporales</taxon>
        <taxon>Steccherinaceae</taxon>
        <taxon>Steccherinum</taxon>
    </lineage>
</organism>
<keyword evidence="3" id="KW-1185">Reference proteome</keyword>
<evidence type="ECO:0000313" key="3">
    <source>
        <dbReference type="Proteomes" id="UP000292702"/>
    </source>
</evidence>
<feature type="compositionally biased region" description="Acidic residues" evidence="1">
    <location>
        <begin position="458"/>
        <end position="473"/>
    </location>
</feature>
<accession>A0A4R0RT33</accession>
<dbReference type="Proteomes" id="UP000292702">
    <property type="component" value="Unassembled WGS sequence"/>
</dbReference>
<proteinExistence type="predicted"/>
<reference evidence="2 3" key="1">
    <citation type="submission" date="2018-11" db="EMBL/GenBank/DDBJ databases">
        <title>Genome assembly of Steccherinum ochraceum LE-BIN_3174, the white-rot fungus of the Steccherinaceae family (The Residual Polyporoid clade, Polyporales, Basidiomycota).</title>
        <authorList>
            <person name="Fedorova T.V."/>
            <person name="Glazunova O.A."/>
            <person name="Landesman E.O."/>
            <person name="Moiseenko K.V."/>
            <person name="Psurtseva N.V."/>
            <person name="Savinova O.S."/>
            <person name="Shakhova N.V."/>
            <person name="Tyazhelova T.V."/>
            <person name="Vasina D.V."/>
        </authorList>
    </citation>
    <scope>NUCLEOTIDE SEQUENCE [LARGE SCALE GENOMIC DNA]</scope>
    <source>
        <strain evidence="2 3">LE-BIN_3174</strain>
    </source>
</reference>
<gene>
    <name evidence="2" type="ORF">EIP91_003735</name>
</gene>
<protein>
    <submittedName>
        <fullName evidence="2">Uncharacterized protein</fullName>
    </submittedName>
</protein>
<comment type="caution">
    <text evidence="2">The sequence shown here is derived from an EMBL/GenBank/DDBJ whole genome shotgun (WGS) entry which is preliminary data.</text>
</comment>
<dbReference type="EMBL" id="RWJN01000022">
    <property type="protein sequence ID" value="TCD70382.1"/>
    <property type="molecule type" value="Genomic_DNA"/>
</dbReference>
<dbReference type="AlphaFoldDB" id="A0A4R0RT33"/>
<sequence length="692" mass="78331">MTRKGKGKGVPSTDATWWTNLTDFVSRGLPNGRRVSGMSDLPTSWQFNLQLSISGHFDAQERQAAARSISASKESGSAWEYWLQRASVVERELKADALLRMGILIEHDVQIPISWLNEDPYSPFPEQKVFFDDLKRLVLQSSTEINDVPMHGDGDAMPIVPTLVVSINDDGSMSTVDHADAPPSVPAADHISDCKDITALLHMWTTCTRIKRARNTNEATERIVADSLIRYVFDDTEVSSPSDYWEGASGFSVRMEETIALPRSVVNQATVNALVVASLPKSAVDAICDQQLGSRVAGLRLRYRIPESPELHYIGVFPVVDKCKESLAARRHIIMELSAIQHHRKALCLRDRNVYGAVYRDATFYLFVSWWKDHKSIVSESRNVPRDLLKEVHSSTLRQFHAFPIILKERLRSEIVTDFSNIDMNQLFIEEGQKKWTQWRGPAPGTMLPNPPHTDLSAENEEGFDDSTDEEPPEVSNLDLNTIHKVDTIRKVETWRDSVAKRLLTGKGADRTMKEMDRKEEDDTNEPAMNWQTILESEQPLKVVQELQQTQQELLEAQRITNTTQQELLEAQRSSNTIQQGLLEAQRTANTIQRELLAQQKILAGCAIRSESRLFNEKTSSSWMRLPLPSGETLSEKVKFPSCRYDVGRMNEADVDRLLDAYGIQYPGYLLLHHKIESLVIFLSGKSHLDRA</sequence>
<name>A0A4R0RT33_9APHY</name>
<evidence type="ECO:0000256" key="1">
    <source>
        <dbReference type="SAM" id="MobiDB-lite"/>
    </source>
</evidence>
<feature type="region of interest" description="Disordered" evidence="1">
    <location>
        <begin position="442"/>
        <end position="476"/>
    </location>
</feature>